<feature type="region of interest" description="Disordered" evidence="1">
    <location>
        <begin position="54"/>
        <end position="215"/>
    </location>
</feature>
<feature type="compositionally biased region" description="Polar residues" evidence="1">
    <location>
        <begin position="172"/>
        <end position="192"/>
    </location>
</feature>
<sequence>MAFRNGGDEHVIEIRPDSQEKRGRRESRYDPPNADVVIDNEIYPHDIDRFKATSAAADAPQFKSRDPSCERERPLVNLVRPTPVSSPAPTPSSGQEGRRTEESRQAVSPHPHERKKKGNSEAISTRPKESTSSNQLPGDVVIRLKEDTTQPSPSSKFVSWGESSTRKREDTTQPSPSSKFVSWGENSTQSYEVETPEAGDGAEGPSELAGAEERS</sequence>
<protein>
    <submittedName>
        <fullName evidence="2">Involucrin repeat</fullName>
    </submittedName>
</protein>
<dbReference type="AlphaFoldDB" id="A0A9P8QM16"/>
<name>A0A9P8QM16_9HYPO</name>
<feature type="region of interest" description="Disordered" evidence="1">
    <location>
        <begin position="1"/>
        <end position="41"/>
    </location>
</feature>
<feature type="compositionally biased region" description="Polar residues" evidence="1">
    <location>
        <begin position="149"/>
        <end position="163"/>
    </location>
</feature>
<feature type="compositionally biased region" description="Basic and acidic residues" evidence="1">
    <location>
        <begin position="1"/>
        <end position="29"/>
    </location>
</feature>
<organism evidence="2 3">
    <name type="scientific">Trichoderma cornu-damae</name>
    <dbReference type="NCBI Taxonomy" id="654480"/>
    <lineage>
        <taxon>Eukaryota</taxon>
        <taxon>Fungi</taxon>
        <taxon>Dikarya</taxon>
        <taxon>Ascomycota</taxon>
        <taxon>Pezizomycotina</taxon>
        <taxon>Sordariomycetes</taxon>
        <taxon>Hypocreomycetidae</taxon>
        <taxon>Hypocreales</taxon>
        <taxon>Hypocreaceae</taxon>
        <taxon>Trichoderma</taxon>
    </lineage>
</organism>
<reference evidence="2" key="1">
    <citation type="submission" date="2021-08" db="EMBL/GenBank/DDBJ databases">
        <title>Chromosome-Level Trichoderma cornu-damae using Hi-C Data.</title>
        <authorList>
            <person name="Kim C.S."/>
        </authorList>
    </citation>
    <scope>NUCLEOTIDE SEQUENCE</scope>
    <source>
        <strain evidence="2">KA19-0412C</strain>
    </source>
</reference>
<dbReference type="Proteomes" id="UP000827724">
    <property type="component" value="Unassembled WGS sequence"/>
</dbReference>
<accession>A0A9P8QM16</accession>
<gene>
    <name evidence="2" type="ORF">Trco_003964</name>
</gene>
<evidence type="ECO:0000256" key="1">
    <source>
        <dbReference type="SAM" id="MobiDB-lite"/>
    </source>
</evidence>
<evidence type="ECO:0000313" key="2">
    <source>
        <dbReference type="EMBL" id="KAH6607651.1"/>
    </source>
</evidence>
<dbReference type="OrthoDB" id="4574581at2759"/>
<keyword evidence="3" id="KW-1185">Reference proteome</keyword>
<feature type="compositionally biased region" description="Basic and acidic residues" evidence="1">
    <location>
        <begin position="63"/>
        <end position="74"/>
    </location>
</feature>
<evidence type="ECO:0000313" key="3">
    <source>
        <dbReference type="Proteomes" id="UP000827724"/>
    </source>
</evidence>
<proteinExistence type="predicted"/>
<comment type="caution">
    <text evidence="2">The sequence shown here is derived from an EMBL/GenBank/DDBJ whole genome shotgun (WGS) entry which is preliminary data.</text>
</comment>
<dbReference type="EMBL" id="JAIWOZ010000003">
    <property type="protein sequence ID" value="KAH6607651.1"/>
    <property type="molecule type" value="Genomic_DNA"/>
</dbReference>